<evidence type="ECO:0000313" key="6">
    <source>
        <dbReference type="EMBL" id="PIN24563.1"/>
    </source>
</evidence>
<proteinExistence type="predicted"/>
<keyword evidence="5" id="KW-0677">Repeat</keyword>
<comment type="caution">
    <text evidence="6">The sequence shown here is derived from an EMBL/GenBank/DDBJ whole genome shotgun (WGS) entry which is preliminary data.</text>
</comment>
<dbReference type="EMBL" id="NKXS01000398">
    <property type="protein sequence ID" value="PIN24563.1"/>
    <property type="molecule type" value="Genomic_DNA"/>
</dbReference>
<dbReference type="InterPro" id="IPR036322">
    <property type="entry name" value="WD40_repeat_dom_sf"/>
</dbReference>
<reference evidence="7" key="1">
    <citation type="journal article" date="2018" name="Gigascience">
        <title>Genome assembly of the Pink Ipe (Handroanthus impetiginosus, Bignoniaceae), a highly valued, ecologically keystone Neotropical timber forest tree.</title>
        <authorList>
            <person name="Silva-Junior O.B."/>
            <person name="Grattapaglia D."/>
            <person name="Novaes E."/>
            <person name="Collevatti R.G."/>
        </authorList>
    </citation>
    <scope>NUCLEOTIDE SEQUENCE [LARGE SCALE GENOMIC DNA]</scope>
    <source>
        <strain evidence="7">cv. UFG-1</strain>
    </source>
</reference>
<evidence type="ECO:0000256" key="2">
    <source>
        <dbReference type="ARBA" id="ARBA00022490"/>
    </source>
</evidence>
<dbReference type="PANTHER" id="PTHR14344:SF3">
    <property type="entry name" value="WD REPEAT-CONTAINING PROTEIN 6"/>
    <property type="match status" value="1"/>
</dbReference>
<evidence type="ECO:0000256" key="3">
    <source>
        <dbReference type="ARBA" id="ARBA00022574"/>
    </source>
</evidence>
<dbReference type="GO" id="GO:0030488">
    <property type="term" value="P:tRNA methylation"/>
    <property type="evidence" value="ECO:0007669"/>
    <property type="project" value="TreeGrafter"/>
</dbReference>
<sequence>MVAAHVLDNVHQSGVNCLYVSDIKDLRPSDSRLSFYIISGGDDQAINYLRCDLENNTMRENSHTMTAKIHSTTLPASTNHFNHRCLIQNHQMQFLCLDKIMSAHSSAIKGVWTDGIWVFSVGLDQRVRFWNLSHEKLTERAHLIISVPEPEALDVKTYGRNHYQIAVAGRGMQMIEFRPSGVKQAASI</sequence>
<keyword evidence="4" id="KW-0819">tRNA processing</keyword>
<dbReference type="SUPFAM" id="SSF50978">
    <property type="entry name" value="WD40 repeat-like"/>
    <property type="match status" value="1"/>
</dbReference>
<protein>
    <submittedName>
        <fullName evidence="6">Uncharacterized protein</fullName>
    </submittedName>
</protein>
<keyword evidence="3" id="KW-0853">WD repeat</keyword>
<dbReference type="Gene3D" id="2.130.10.10">
    <property type="entry name" value="YVTN repeat-like/Quinoprotein amine dehydrogenase"/>
    <property type="match status" value="1"/>
</dbReference>
<gene>
    <name evidence="6" type="ORF">CDL12_02710</name>
</gene>
<evidence type="ECO:0000256" key="1">
    <source>
        <dbReference type="ARBA" id="ARBA00004496"/>
    </source>
</evidence>
<keyword evidence="7" id="KW-1185">Reference proteome</keyword>
<evidence type="ECO:0000313" key="7">
    <source>
        <dbReference type="Proteomes" id="UP000231279"/>
    </source>
</evidence>
<accession>A0A2G9I482</accession>
<dbReference type="PANTHER" id="PTHR14344">
    <property type="entry name" value="WD REPEAT PROTEIN"/>
    <property type="match status" value="1"/>
</dbReference>
<comment type="subcellular location">
    <subcellularLocation>
        <location evidence="1">Cytoplasm</location>
    </subcellularLocation>
</comment>
<dbReference type="AlphaFoldDB" id="A0A2G9I482"/>
<evidence type="ECO:0000256" key="4">
    <source>
        <dbReference type="ARBA" id="ARBA00022694"/>
    </source>
</evidence>
<name>A0A2G9I482_9LAMI</name>
<organism evidence="6 7">
    <name type="scientific">Handroanthus impetiginosus</name>
    <dbReference type="NCBI Taxonomy" id="429701"/>
    <lineage>
        <taxon>Eukaryota</taxon>
        <taxon>Viridiplantae</taxon>
        <taxon>Streptophyta</taxon>
        <taxon>Embryophyta</taxon>
        <taxon>Tracheophyta</taxon>
        <taxon>Spermatophyta</taxon>
        <taxon>Magnoliopsida</taxon>
        <taxon>eudicotyledons</taxon>
        <taxon>Gunneridae</taxon>
        <taxon>Pentapetalae</taxon>
        <taxon>asterids</taxon>
        <taxon>lamiids</taxon>
        <taxon>Lamiales</taxon>
        <taxon>Bignoniaceae</taxon>
        <taxon>Crescentiina</taxon>
        <taxon>Tabebuia alliance</taxon>
        <taxon>Handroanthus</taxon>
    </lineage>
</organism>
<evidence type="ECO:0000256" key="5">
    <source>
        <dbReference type="ARBA" id="ARBA00022737"/>
    </source>
</evidence>
<dbReference type="InterPro" id="IPR015943">
    <property type="entry name" value="WD40/YVTN_repeat-like_dom_sf"/>
</dbReference>
<dbReference type="Proteomes" id="UP000231279">
    <property type="component" value="Unassembled WGS sequence"/>
</dbReference>
<keyword evidence="2" id="KW-0963">Cytoplasm</keyword>
<dbReference type="InterPro" id="IPR051973">
    <property type="entry name" value="tRNA_Anticodon_Mtase-Reg"/>
</dbReference>
<dbReference type="STRING" id="429701.A0A2G9I482"/>
<dbReference type="OrthoDB" id="5594999at2759"/>
<dbReference type="GO" id="GO:0005737">
    <property type="term" value="C:cytoplasm"/>
    <property type="evidence" value="ECO:0007669"/>
    <property type="project" value="UniProtKB-SubCell"/>
</dbReference>